<name>A0A8X6TX43_NEPPI</name>
<dbReference type="Proteomes" id="UP000887013">
    <property type="component" value="Unassembled WGS sequence"/>
</dbReference>
<keyword evidence="2" id="KW-1185">Reference proteome</keyword>
<proteinExistence type="predicted"/>
<dbReference type="AlphaFoldDB" id="A0A8X6TX43"/>
<protein>
    <submittedName>
        <fullName evidence="1">Uncharacterized protein</fullName>
    </submittedName>
</protein>
<reference evidence="1" key="1">
    <citation type="submission" date="2020-08" db="EMBL/GenBank/DDBJ databases">
        <title>Multicomponent nature underlies the extraordinary mechanical properties of spider dragline silk.</title>
        <authorList>
            <person name="Kono N."/>
            <person name="Nakamura H."/>
            <person name="Mori M."/>
            <person name="Yoshida Y."/>
            <person name="Ohtoshi R."/>
            <person name="Malay A.D."/>
            <person name="Moran D.A.P."/>
            <person name="Tomita M."/>
            <person name="Numata K."/>
            <person name="Arakawa K."/>
        </authorList>
    </citation>
    <scope>NUCLEOTIDE SEQUENCE</scope>
</reference>
<dbReference type="EMBL" id="BMAW01017822">
    <property type="protein sequence ID" value="GFT55760.1"/>
    <property type="molecule type" value="Genomic_DNA"/>
</dbReference>
<accession>A0A8X6TX43</accession>
<evidence type="ECO:0000313" key="2">
    <source>
        <dbReference type="Proteomes" id="UP000887013"/>
    </source>
</evidence>
<organism evidence="1 2">
    <name type="scientific">Nephila pilipes</name>
    <name type="common">Giant wood spider</name>
    <name type="synonym">Nephila maculata</name>
    <dbReference type="NCBI Taxonomy" id="299642"/>
    <lineage>
        <taxon>Eukaryota</taxon>
        <taxon>Metazoa</taxon>
        <taxon>Ecdysozoa</taxon>
        <taxon>Arthropoda</taxon>
        <taxon>Chelicerata</taxon>
        <taxon>Arachnida</taxon>
        <taxon>Araneae</taxon>
        <taxon>Araneomorphae</taxon>
        <taxon>Entelegynae</taxon>
        <taxon>Araneoidea</taxon>
        <taxon>Nephilidae</taxon>
        <taxon>Nephila</taxon>
    </lineage>
</organism>
<gene>
    <name evidence="1" type="ORF">NPIL_277581</name>
</gene>
<comment type="caution">
    <text evidence="1">The sequence shown here is derived from an EMBL/GenBank/DDBJ whole genome shotgun (WGS) entry which is preliminary data.</text>
</comment>
<sequence length="97" mass="10795">MPTIESSNSQKVSSHCGLRGIETADFLAKKGTAILQKSCRHLPLHSAKLEFKRIFKQSFHHVTSLTDDDKSSSVLRGSQCVPDSHRELCLAMFIVLL</sequence>
<evidence type="ECO:0000313" key="1">
    <source>
        <dbReference type="EMBL" id="GFT55760.1"/>
    </source>
</evidence>